<sequence>MSSQSLPPSGARAGSDRAGRGGVPRLPSMTFAVMITVLLVALVFAANQNDVIGWIIAAISAGWLLLAVCVVLFVRRGARKVGETLDHARADQAARNSASGGGTVVVDEDTHTRNLKLDHSFKIVQVQKRVIAEELEKGAEADLEMVARSLDTIDQTAHNGRDMLADLVGRSSSSQGSAQGSEQAADQSADQAAGQERAQRQRRSRGDDDGTISGSVVP</sequence>
<keyword evidence="2" id="KW-0812">Transmembrane</keyword>
<keyword evidence="4" id="KW-1185">Reference proteome</keyword>
<dbReference type="EMBL" id="JAVKGR010000003">
    <property type="protein sequence ID" value="MDR8018804.1"/>
    <property type="molecule type" value="Genomic_DNA"/>
</dbReference>
<feature type="region of interest" description="Disordered" evidence="1">
    <location>
        <begin position="1"/>
        <end position="21"/>
    </location>
</feature>
<feature type="compositionally biased region" description="Low complexity" evidence="1">
    <location>
        <begin position="171"/>
        <end position="196"/>
    </location>
</feature>
<evidence type="ECO:0000256" key="2">
    <source>
        <dbReference type="SAM" id="Phobius"/>
    </source>
</evidence>
<keyword evidence="2" id="KW-1133">Transmembrane helix</keyword>
<feature type="transmembrane region" description="Helical" evidence="2">
    <location>
        <begin position="51"/>
        <end position="74"/>
    </location>
</feature>
<evidence type="ECO:0000313" key="3">
    <source>
        <dbReference type="EMBL" id="MDR8018804.1"/>
    </source>
</evidence>
<proteinExistence type="predicted"/>
<reference evidence="3 4" key="1">
    <citation type="submission" date="2023-09" db="EMBL/GenBank/DDBJ databases">
        <title>Description of three actinobacteria isolated from air of manufacturing shop in a pharmaceutical factory.</title>
        <authorList>
            <person name="Zhang D.-F."/>
        </authorList>
    </citation>
    <scope>NUCLEOTIDE SEQUENCE [LARGE SCALE GENOMIC DNA]</scope>
    <source>
        <strain evidence="3 4">LY-0111</strain>
    </source>
</reference>
<evidence type="ECO:0000256" key="1">
    <source>
        <dbReference type="SAM" id="MobiDB-lite"/>
    </source>
</evidence>
<feature type="transmembrane region" description="Helical" evidence="2">
    <location>
        <begin position="26"/>
        <end position="45"/>
    </location>
</feature>
<accession>A0ABU2DQM4</accession>
<comment type="caution">
    <text evidence="3">The sequence shown here is derived from an EMBL/GenBank/DDBJ whole genome shotgun (WGS) entry which is preliminary data.</text>
</comment>
<gene>
    <name evidence="3" type="ORF">RIL96_04405</name>
</gene>
<name>A0ABU2DQM4_9MICC</name>
<protein>
    <submittedName>
        <fullName evidence="3">Uncharacterized protein</fullName>
    </submittedName>
</protein>
<feature type="region of interest" description="Disordered" evidence="1">
    <location>
        <begin position="169"/>
        <end position="218"/>
    </location>
</feature>
<dbReference type="Proteomes" id="UP001251870">
    <property type="component" value="Unassembled WGS sequence"/>
</dbReference>
<keyword evidence="2" id="KW-0472">Membrane</keyword>
<organism evidence="3 4">
    <name type="scientific">Nesterenkonia aerolata</name>
    <dbReference type="NCBI Taxonomy" id="3074079"/>
    <lineage>
        <taxon>Bacteria</taxon>
        <taxon>Bacillati</taxon>
        <taxon>Actinomycetota</taxon>
        <taxon>Actinomycetes</taxon>
        <taxon>Micrococcales</taxon>
        <taxon>Micrococcaceae</taxon>
        <taxon>Nesterenkonia</taxon>
    </lineage>
</organism>
<dbReference type="RefSeq" id="WP_310547797.1">
    <property type="nucleotide sequence ID" value="NZ_JAVKGR010000003.1"/>
</dbReference>
<evidence type="ECO:0000313" key="4">
    <source>
        <dbReference type="Proteomes" id="UP001251870"/>
    </source>
</evidence>